<dbReference type="InterPro" id="IPR051225">
    <property type="entry name" value="NAD(P)_epim/dehydratase"/>
</dbReference>
<gene>
    <name evidence="3" type="ORF">IFE08_01615</name>
</gene>
<dbReference type="SUPFAM" id="SSF51735">
    <property type="entry name" value="NAD(P)-binding Rossmann-fold domains"/>
    <property type="match status" value="1"/>
</dbReference>
<evidence type="ECO:0000256" key="1">
    <source>
        <dbReference type="ARBA" id="ARBA00007637"/>
    </source>
</evidence>
<dbReference type="AlphaFoldDB" id="A0A7S6WPX2"/>
<dbReference type="Proteomes" id="UP000593915">
    <property type="component" value="Chromosome"/>
</dbReference>
<proteinExistence type="inferred from homology"/>
<dbReference type="Pfam" id="PF01370">
    <property type="entry name" value="Epimerase"/>
    <property type="match status" value="1"/>
</dbReference>
<sequence length="519" mass="59822">MKKTVFITGASGTMGEEALKQIAETDNYNITVILRQKKKNLKLAKKLKKRYGKSVNIIFGDLSVFADCVKCTENADYIIHCAAIIPPAADHNSDDVYKSNYLGTLNLINAVKISPKCSEVKFIYIGTVAEYGNRTFKAPWIRTGDPLLTSAFDFYGATKVMAEREVIESGLNSWVSLRQSGVLYDNIMMKNMDDGLMFHTCWNTPIEWATARTSGLLLKNLLQKNEDGSLPKEFWKRVYNIGNGSSARVTGYETLDRGFKLMGRSAKDVFKPNWNSPRNFHCGWFYDSKILNEYLDFQYEGFEEFFKQLDKKFWYFKLGKPFPSLIRKFAIEPLLRTCNAPMYWLKNNFEGRIKAFFGSREKFEKIPQTWENYPLLCENKNPETGEYLDYSAIKDESKAAQFLLAHGYDETKPESSLNIDDMKQAALFRGGKCLSEEMIQGDLYTPLEWECSCGHKFKATPFLILKGGHWCPECAVPPWNFDEYAKHSKFYAQIWYNDHEENENNFYDKNCFKDIAGLK</sequence>
<evidence type="ECO:0000313" key="3">
    <source>
        <dbReference type="EMBL" id="QOW61136.1"/>
    </source>
</evidence>
<dbReference type="EMBL" id="CP061839">
    <property type="protein sequence ID" value="QOW61136.1"/>
    <property type="molecule type" value="Genomic_DNA"/>
</dbReference>
<dbReference type="PANTHER" id="PTHR42687">
    <property type="entry name" value="L-THREONINE 3-DEHYDROGENASE"/>
    <property type="match status" value="1"/>
</dbReference>
<reference evidence="3 4" key="1">
    <citation type="submission" date="2020-09" db="EMBL/GenBank/DDBJ databases">
        <title>Characterization of Treponema spp. from bovine digital dermatitis in Korea.</title>
        <authorList>
            <person name="Espiritu H.M."/>
            <person name="Cho Y.I."/>
            <person name="Mamuad L."/>
        </authorList>
    </citation>
    <scope>NUCLEOTIDE SEQUENCE [LARGE SCALE GENOMIC DNA]</scope>
    <source>
        <strain evidence="3 4">KS1</strain>
    </source>
</reference>
<dbReference type="GO" id="GO:0006567">
    <property type="term" value="P:L-threonine catabolic process"/>
    <property type="evidence" value="ECO:0007669"/>
    <property type="project" value="TreeGrafter"/>
</dbReference>
<accession>A0A7S6WPX2</accession>
<name>A0A7S6WPX2_9SPIR</name>
<evidence type="ECO:0000259" key="2">
    <source>
        <dbReference type="Pfam" id="PF01370"/>
    </source>
</evidence>
<dbReference type="Gene3D" id="3.40.50.720">
    <property type="entry name" value="NAD(P)-binding Rossmann-like Domain"/>
    <property type="match status" value="1"/>
</dbReference>
<feature type="domain" description="NAD-dependent epimerase/dehydratase" evidence="2">
    <location>
        <begin position="5"/>
        <end position="168"/>
    </location>
</feature>
<evidence type="ECO:0000313" key="4">
    <source>
        <dbReference type="Proteomes" id="UP000593915"/>
    </source>
</evidence>
<comment type="similarity">
    <text evidence="1">Belongs to the NAD(P)-dependent epimerase/dehydratase family.</text>
</comment>
<dbReference type="InterPro" id="IPR001509">
    <property type="entry name" value="Epimerase_deHydtase"/>
</dbReference>
<dbReference type="GO" id="GO:0008743">
    <property type="term" value="F:L-threonine 3-dehydrogenase activity"/>
    <property type="evidence" value="ECO:0007669"/>
    <property type="project" value="TreeGrafter"/>
</dbReference>
<dbReference type="InterPro" id="IPR036291">
    <property type="entry name" value="NAD(P)-bd_dom_sf"/>
</dbReference>
<organism evidence="3 4">
    <name type="scientific">Treponema pedis</name>
    <dbReference type="NCBI Taxonomy" id="409322"/>
    <lineage>
        <taxon>Bacteria</taxon>
        <taxon>Pseudomonadati</taxon>
        <taxon>Spirochaetota</taxon>
        <taxon>Spirochaetia</taxon>
        <taxon>Spirochaetales</taxon>
        <taxon>Treponemataceae</taxon>
        <taxon>Treponema</taxon>
    </lineage>
</organism>
<protein>
    <submittedName>
        <fullName evidence="3">NAD(P)-dependent oxidoreductase</fullName>
    </submittedName>
</protein>
<dbReference type="PANTHER" id="PTHR42687:SF1">
    <property type="entry name" value="L-THREONINE 3-DEHYDROGENASE, MITOCHONDRIAL"/>
    <property type="match status" value="1"/>
</dbReference>
<dbReference type="RefSeq" id="WP_194076595.1">
    <property type="nucleotide sequence ID" value="NZ_CP061839.1"/>
</dbReference>